<sequence length="591" mass="66100">MISSKPHRLSSCHRHPTKPVTGFCASCLRERLAGIDSSNDHEYPDQEVQHTAELRRTKSCSGSGLAPSASTVSEPRRRSCEVRARSTLWDLFNIDDERKGLNRKFEVELGNVGFEIREEEQIGDGNDAIRVCGGSFVCHGGVIDGVDEADEETKTMKEFIDLELQSRKNAGRDFREIAGSFWEAASVFSKRLRKWRRKQKLKKHGNDSGTCGDNAGVGLKGLEVEKPRNGRLRETQSEIGEYGLGRRSCDTDPRLSLDAGRISVDDSRISFDVPRASWDGYLIGKACPRLSPMISVVEDANVSVNVIENSISNEEKLNLESTGEPNPGGSAQTQDYYSESLSWQRRRRSFDRSSSHRRPAIPEVDELKLISNAKVSPATTELFYGAKLLITEKDLKDSDLKSPSNAQPDFVPGSASEDAAEVDQKGFRKFQKWRRVWNKLGLVQKKKESKLGGEYSAGDVLNKPLTDSWQKLRRVVHGQASESVSQKLIRSYSVSCRNPCRMAGLANSLGVPETKSNVLNGRQDLMLPRNRSARYSPSNADTGLLRFYLTPLKSYRRSKSGKSSLKDLHPTTRSFLFSNVKVRYMIMRILG</sequence>
<comment type="caution">
    <text evidence="2">The sequence shown here is derived from an EMBL/GenBank/DDBJ whole genome shotgun (WGS) entry which is preliminary data.</text>
</comment>
<reference evidence="2" key="1">
    <citation type="submission" date="2020-09" db="EMBL/GenBank/DDBJ databases">
        <title>Genome-Enabled Discovery of Anthraquinone Biosynthesis in Senna tora.</title>
        <authorList>
            <person name="Kang S.-H."/>
            <person name="Pandey R.P."/>
            <person name="Lee C.-M."/>
            <person name="Sim J.-S."/>
            <person name="Jeong J.-T."/>
            <person name="Choi B.-S."/>
            <person name="Jung M."/>
            <person name="Ginzburg D."/>
            <person name="Zhao K."/>
            <person name="Won S.Y."/>
            <person name="Oh T.-J."/>
            <person name="Yu Y."/>
            <person name="Kim N.-H."/>
            <person name="Lee O.R."/>
            <person name="Lee T.-H."/>
            <person name="Bashyal P."/>
            <person name="Kim T.-S."/>
            <person name="Lee W.-H."/>
            <person name="Kawkins C."/>
            <person name="Kim C.-K."/>
            <person name="Kim J.S."/>
            <person name="Ahn B.O."/>
            <person name="Rhee S.Y."/>
            <person name="Sohng J.K."/>
        </authorList>
    </citation>
    <scope>NUCLEOTIDE SEQUENCE</scope>
    <source>
        <tissue evidence="2">Leaf</tissue>
    </source>
</reference>
<feature type="region of interest" description="Disordered" evidence="1">
    <location>
        <begin position="55"/>
        <end position="77"/>
    </location>
</feature>
<dbReference type="PANTHER" id="PTHR31659">
    <property type="entry name" value="PROTEIN: UPF0503-LIKE PROTEIN, PUTATIVE (DUF740)-RELATED"/>
    <property type="match status" value="1"/>
</dbReference>
<dbReference type="Proteomes" id="UP000634136">
    <property type="component" value="Unassembled WGS sequence"/>
</dbReference>
<feature type="region of interest" description="Disordered" evidence="1">
    <location>
        <begin position="398"/>
        <end position="418"/>
    </location>
</feature>
<dbReference type="EMBL" id="JAAIUW010000009">
    <property type="protein sequence ID" value="KAF7816068.1"/>
    <property type="molecule type" value="Genomic_DNA"/>
</dbReference>
<evidence type="ECO:0000313" key="2">
    <source>
        <dbReference type="EMBL" id="KAF7816068.1"/>
    </source>
</evidence>
<proteinExistence type="predicted"/>
<dbReference type="Pfam" id="PF05340">
    <property type="entry name" value="DUF740"/>
    <property type="match status" value="3"/>
</dbReference>
<evidence type="ECO:0000313" key="3">
    <source>
        <dbReference type="Proteomes" id="UP000634136"/>
    </source>
</evidence>
<accession>A0A834T4P4</accession>
<dbReference type="PANTHER" id="PTHR31659:SF0">
    <property type="entry name" value="EMB|CAB61945.1"/>
    <property type="match status" value="1"/>
</dbReference>
<dbReference type="InterPro" id="IPR008004">
    <property type="entry name" value="OCTOPUS-like"/>
</dbReference>
<evidence type="ECO:0000256" key="1">
    <source>
        <dbReference type="SAM" id="MobiDB-lite"/>
    </source>
</evidence>
<feature type="region of interest" description="Disordered" evidence="1">
    <location>
        <begin position="316"/>
        <end position="337"/>
    </location>
</feature>
<dbReference type="OrthoDB" id="758624at2759"/>
<dbReference type="AlphaFoldDB" id="A0A834T4P4"/>
<name>A0A834T4P4_9FABA</name>
<keyword evidence="3" id="KW-1185">Reference proteome</keyword>
<organism evidence="2 3">
    <name type="scientific">Senna tora</name>
    <dbReference type="NCBI Taxonomy" id="362788"/>
    <lineage>
        <taxon>Eukaryota</taxon>
        <taxon>Viridiplantae</taxon>
        <taxon>Streptophyta</taxon>
        <taxon>Embryophyta</taxon>
        <taxon>Tracheophyta</taxon>
        <taxon>Spermatophyta</taxon>
        <taxon>Magnoliopsida</taxon>
        <taxon>eudicotyledons</taxon>
        <taxon>Gunneridae</taxon>
        <taxon>Pentapetalae</taxon>
        <taxon>rosids</taxon>
        <taxon>fabids</taxon>
        <taxon>Fabales</taxon>
        <taxon>Fabaceae</taxon>
        <taxon>Caesalpinioideae</taxon>
        <taxon>Cassia clade</taxon>
        <taxon>Senna</taxon>
    </lineage>
</organism>
<feature type="compositionally biased region" description="Polar residues" evidence="1">
    <location>
        <begin position="319"/>
        <end position="337"/>
    </location>
</feature>
<protein>
    <submittedName>
        <fullName evidence="2">UPF0503 protein</fullName>
    </submittedName>
</protein>
<gene>
    <name evidence="2" type="ORF">G2W53_030037</name>
</gene>